<name>A0A5C6Q205_9GAMM</name>
<evidence type="ECO:0000313" key="4">
    <source>
        <dbReference type="Proteomes" id="UP000321917"/>
    </source>
</evidence>
<sequence>MDDFIELADLHTATDYADKNSVKNANVVADKMSEIVNSLNSSTEVEKYLSLLTHPNAGSWVAFLLADLSTISKKQKDLCIKKVKSIADGDDVNSFGAQMWLSERGF</sequence>
<dbReference type="AlphaFoldDB" id="A0A5C6Q205"/>
<gene>
    <name evidence="1" type="ORF">ESZ26_18740</name>
    <name evidence="2" type="ORF">ESZ27_18645</name>
</gene>
<evidence type="ECO:0008006" key="5">
    <source>
        <dbReference type="Google" id="ProtNLM"/>
    </source>
</evidence>
<evidence type="ECO:0000313" key="1">
    <source>
        <dbReference type="EMBL" id="TWX53520.1"/>
    </source>
</evidence>
<dbReference type="Proteomes" id="UP000321917">
    <property type="component" value="Unassembled WGS sequence"/>
</dbReference>
<organism evidence="2 4">
    <name type="scientific">Colwellia hornerae</name>
    <dbReference type="NCBI Taxonomy" id="89402"/>
    <lineage>
        <taxon>Bacteria</taxon>
        <taxon>Pseudomonadati</taxon>
        <taxon>Pseudomonadota</taxon>
        <taxon>Gammaproteobacteria</taxon>
        <taxon>Alteromonadales</taxon>
        <taxon>Colwelliaceae</taxon>
        <taxon>Colwellia</taxon>
    </lineage>
</organism>
<evidence type="ECO:0000313" key="2">
    <source>
        <dbReference type="EMBL" id="TWX62713.1"/>
    </source>
</evidence>
<accession>A0A5C6Q205</accession>
<reference evidence="2 4" key="1">
    <citation type="submission" date="2019-07" db="EMBL/GenBank/DDBJ databases">
        <title>Genomes of sea-ice associated Colwellia species.</title>
        <authorList>
            <person name="Bowman J.P."/>
        </authorList>
    </citation>
    <scope>NUCLEOTIDE SEQUENCE [LARGE SCALE GENOMIC DNA]</scope>
    <source>
        <strain evidence="1 3">ACAM 607</strain>
        <strain evidence="2 4">IC036</strain>
    </source>
</reference>
<proteinExistence type="predicted"/>
<dbReference type="RefSeq" id="WP_146801298.1">
    <property type="nucleotide sequence ID" value="NZ_VOLP01000052.1"/>
</dbReference>
<keyword evidence="3" id="KW-1185">Reference proteome</keyword>
<dbReference type="OrthoDB" id="9917680at2"/>
<dbReference type="Proteomes" id="UP000321525">
    <property type="component" value="Unassembled WGS sequence"/>
</dbReference>
<dbReference type="EMBL" id="VOLR01000054">
    <property type="protein sequence ID" value="TWX53520.1"/>
    <property type="molecule type" value="Genomic_DNA"/>
</dbReference>
<comment type="caution">
    <text evidence="2">The sequence shown here is derived from an EMBL/GenBank/DDBJ whole genome shotgun (WGS) entry which is preliminary data.</text>
</comment>
<evidence type="ECO:0000313" key="3">
    <source>
        <dbReference type="Proteomes" id="UP000321525"/>
    </source>
</evidence>
<dbReference type="EMBL" id="VOLQ01000072">
    <property type="protein sequence ID" value="TWX62713.1"/>
    <property type="molecule type" value="Genomic_DNA"/>
</dbReference>
<protein>
    <recommendedName>
        <fullName evidence="5">DUF2019 domain-containing protein</fullName>
    </recommendedName>
</protein>